<name>A0AAD6MSX0_9EURO</name>
<dbReference type="GO" id="GO:0052861">
    <property type="term" value="F:endo-1,3(4)-beta-glucanase activity"/>
    <property type="evidence" value="ECO:0007669"/>
    <property type="project" value="UniProtKB-EC"/>
</dbReference>
<keyword evidence="14" id="KW-1185">Reference proteome</keyword>
<dbReference type="InterPro" id="IPR050546">
    <property type="entry name" value="Glycosyl_Hydrlase_16"/>
</dbReference>
<dbReference type="SUPFAM" id="SSF49899">
    <property type="entry name" value="Concanavalin A-like lectins/glucanases"/>
    <property type="match status" value="1"/>
</dbReference>
<accession>A0AAD6MSX0</accession>
<evidence type="ECO:0000313" key="13">
    <source>
        <dbReference type="EMBL" id="KAJ5712264.1"/>
    </source>
</evidence>
<keyword evidence="9" id="KW-0326">Glycosidase</keyword>
<evidence type="ECO:0000256" key="6">
    <source>
        <dbReference type="ARBA" id="ARBA00022622"/>
    </source>
</evidence>
<dbReference type="InterPro" id="IPR013320">
    <property type="entry name" value="ConA-like_dom_sf"/>
</dbReference>
<keyword evidence="6" id="KW-0325">Glycoprotein</keyword>
<keyword evidence="11" id="KW-0472">Membrane</keyword>
<dbReference type="PANTHER" id="PTHR10963:SF42">
    <property type="entry name" value="PUTATIVE (AFU_ORTHOLOGUE AFUA_5G02280)-RELATED"/>
    <property type="match status" value="1"/>
</dbReference>
<evidence type="ECO:0000256" key="7">
    <source>
        <dbReference type="ARBA" id="ARBA00022801"/>
    </source>
</evidence>
<evidence type="ECO:0000256" key="9">
    <source>
        <dbReference type="ARBA" id="ARBA00023295"/>
    </source>
</evidence>
<dbReference type="CDD" id="cd02181">
    <property type="entry name" value="GH16_fungal_Lam16A_glucanase"/>
    <property type="match status" value="1"/>
</dbReference>
<sequence>MHEGKIPSEYLNRYNSATSRVPELQPTDIPKTPIAPAVPVSSKQDEPPAPQPAWYDPRGWSLRRRLIIGVGILVAIVIIVVGTVEGIRANRYPDYSPLNYKLVDSYEGSSFFDRFNYFSDEDPTDGTVVYVNEDAALDLNLTYATDTSAILRVDSFTRKAIGGRNSVRIESWSTYDNGLFIFDIIHTPYGCGTWPALWLTDGYNWPDNGEIDVLETTNEGSHGNDITLHSTEGCKMNVKRKHTGYPVFSNCDNTTHSNAGCMVTGDPSTYGRLMNENGGGVYALEIRDAGIRVWFFPRASIPADINSPDPSTWGTAFADFPSTECDIPSHFKNQSIIANIDLCGELAAQPQFYSERDKCPGNCADFVANNPSSFEDAYWEFASFKVYQAL</sequence>
<dbReference type="GO" id="GO:0098552">
    <property type="term" value="C:side of membrane"/>
    <property type="evidence" value="ECO:0007669"/>
    <property type="project" value="UniProtKB-KW"/>
</dbReference>
<proteinExistence type="inferred from homology"/>
<keyword evidence="5" id="KW-1003">Cell membrane</keyword>
<reference evidence="13" key="2">
    <citation type="submission" date="2023-01" db="EMBL/GenBank/DDBJ databases">
        <authorList>
            <person name="Petersen C."/>
        </authorList>
    </citation>
    <scope>NUCLEOTIDE SEQUENCE</scope>
    <source>
        <strain evidence="13">IBT 17514</strain>
    </source>
</reference>
<dbReference type="Gene3D" id="2.60.120.200">
    <property type="match status" value="1"/>
</dbReference>
<feature type="domain" description="GH16" evidence="12">
    <location>
        <begin position="93"/>
        <end position="390"/>
    </location>
</feature>
<evidence type="ECO:0000256" key="2">
    <source>
        <dbReference type="ARBA" id="ARBA00004609"/>
    </source>
</evidence>
<dbReference type="PANTHER" id="PTHR10963">
    <property type="entry name" value="GLYCOSYL HYDROLASE-RELATED"/>
    <property type="match status" value="1"/>
</dbReference>
<comment type="catalytic activity">
    <reaction evidence="1">
        <text>Endohydrolysis of (1-&gt;3)- or (1-&gt;4)-linkages in beta-D-glucans when the glucose residue whose reducing group is involved in the linkage to be hydrolyzed is itself substituted at C-3.</text>
        <dbReference type="EC" id="3.2.1.6"/>
    </reaction>
</comment>
<evidence type="ECO:0000256" key="8">
    <source>
        <dbReference type="ARBA" id="ARBA00023288"/>
    </source>
</evidence>
<keyword evidence="7" id="KW-0378">Hydrolase</keyword>
<evidence type="ECO:0000256" key="11">
    <source>
        <dbReference type="SAM" id="Phobius"/>
    </source>
</evidence>
<evidence type="ECO:0000256" key="4">
    <source>
        <dbReference type="ARBA" id="ARBA00012599"/>
    </source>
</evidence>
<comment type="subcellular location">
    <subcellularLocation>
        <location evidence="2">Cell membrane</location>
        <topology evidence="2">Lipid-anchor</topology>
        <topology evidence="2">GPI-anchor</topology>
    </subcellularLocation>
</comment>
<dbReference type="Proteomes" id="UP001215712">
    <property type="component" value="Unassembled WGS sequence"/>
</dbReference>
<dbReference type="PROSITE" id="PS51762">
    <property type="entry name" value="GH16_2"/>
    <property type="match status" value="1"/>
</dbReference>
<protein>
    <recommendedName>
        <fullName evidence="4">endo-1,3(4)-beta-glucanase</fullName>
        <ecNumber evidence="4">3.2.1.6</ecNumber>
    </recommendedName>
</protein>
<evidence type="ECO:0000256" key="10">
    <source>
        <dbReference type="SAM" id="MobiDB-lite"/>
    </source>
</evidence>
<keyword evidence="11" id="KW-0812">Transmembrane</keyword>
<evidence type="ECO:0000256" key="5">
    <source>
        <dbReference type="ARBA" id="ARBA00022475"/>
    </source>
</evidence>
<dbReference type="InterPro" id="IPR000757">
    <property type="entry name" value="Beta-glucanase-like"/>
</dbReference>
<dbReference type="GO" id="GO:0009251">
    <property type="term" value="P:glucan catabolic process"/>
    <property type="evidence" value="ECO:0007669"/>
    <property type="project" value="TreeGrafter"/>
</dbReference>
<dbReference type="EC" id="3.2.1.6" evidence="4"/>
<keyword evidence="6" id="KW-0336">GPI-anchor</keyword>
<feature type="region of interest" description="Disordered" evidence="10">
    <location>
        <begin position="21"/>
        <end position="54"/>
    </location>
</feature>
<organism evidence="13 14">
    <name type="scientific">Penicillium malachiteum</name>
    <dbReference type="NCBI Taxonomy" id="1324776"/>
    <lineage>
        <taxon>Eukaryota</taxon>
        <taxon>Fungi</taxon>
        <taxon>Dikarya</taxon>
        <taxon>Ascomycota</taxon>
        <taxon>Pezizomycotina</taxon>
        <taxon>Eurotiomycetes</taxon>
        <taxon>Eurotiomycetidae</taxon>
        <taxon>Eurotiales</taxon>
        <taxon>Aspergillaceae</taxon>
        <taxon>Penicillium</taxon>
    </lineage>
</organism>
<feature type="transmembrane region" description="Helical" evidence="11">
    <location>
        <begin position="66"/>
        <end position="84"/>
    </location>
</feature>
<keyword evidence="8" id="KW-0449">Lipoprotein</keyword>
<gene>
    <name evidence="13" type="ORF">N7493_008732</name>
</gene>
<dbReference type="EMBL" id="JAQJAN010000013">
    <property type="protein sequence ID" value="KAJ5712264.1"/>
    <property type="molecule type" value="Genomic_DNA"/>
</dbReference>
<reference evidence="13" key="1">
    <citation type="journal article" date="2023" name="IMA Fungus">
        <title>Comparative genomic study of the Penicillium genus elucidates a diverse pangenome and 15 lateral gene transfer events.</title>
        <authorList>
            <person name="Petersen C."/>
            <person name="Sorensen T."/>
            <person name="Nielsen M.R."/>
            <person name="Sondergaard T.E."/>
            <person name="Sorensen J.L."/>
            <person name="Fitzpatrick D.A."/>
            <person name="Frisvad J.C."/>
            <person name="Nielsen K.L."/>
        </authorList>
    </citation>
    <scope>NUCLEOTIDE SEQUENCE</scope>
    <source>
        <strain evidence="13">IBT 17514</strain>
    </source>
</reference>
<dbReference type="AlphaFoldDB" id="A0AAD6MSX0"/>
<comment type="similarity">
    <text evidence="3">Belongs to the glycosyl hydrolase 16 family.</text>
</comment>
<evidence type="ECO:0000256" key="1">
    <source>
        <dbReference type="ARBA" id="ARBA00000124"/>
    </source>
</evidence>
<keyword evidence="11" id="KW-1133">Transmembrane helix</keyword>
<dbReference type="Pfam" id="PF26113">
    <property type="entry name" value="GH16_XgeA"/>
    <property type="match status" value="1"/>
</dbReference>
<evidence type="ECO:0000256" key="3">
    <source>
        <dbReference type="ARBA" id="ARBA00006865"/>
    </source>
</evidence>
<evidence type="ECO:0000259" key="12">
    <source>
        <dbReference type="PROSITE" id="PS51762"/>
    </source>
</evidence>
<comment type="caution">
    <text evidence="13">The sequence shown here is derived from an EMBL/GenBank/DDBJ whole genome shotgun (WGS) entry which is preliminary data.</text>
</comment>
<dbReference type="FunFam" id="2.60.120.200:FF:000114">
    <property type="entry name" value="Probable endo-1,3(4)-beta-glucanase NFIA_089530"/>
    <property type="match status" value="1"/>
</dbReference>
<evidence type="ECO:0000313" key="14">
    <source>
        <dbReference type="Proteomes" id="UP001215712"/>
    </source>
</evidence>
<dbReference type="GO" id="GO:0005886">
    <property type="term" value="C:plasma membrane"/>
    <property type="evidence" value="ECO:0007669"/>
    <property type="project" value="UniProtKB-SubCell"/>
</dbReference>